<keyword evidence="2" id="KW-1185">Reference proteome</keyword>
<reference evidence="1 2" key="1">
    <citation type="submission" date="2024-04" db="EMBL/GenBank/DDBJ databases">
        <title>Defined microbial consortia suppress multidrug-resistant proinflammatory Enterobacteriaceae via ecological control.</title>
        <authorList>
            <person name="Furuichi M."/>
            <person name="Kawaguchi T."/>
            <person name="Pust M."/>
            <person name="Yasuma K."/>
            <person name="Plichta D."/>
            <person name="Hasegawa N."/>
            <person name="Ohya T."/>
            <person name="Bhattarai S."/>
            <person name="Sasajima S."/>
            <person name="Aoto Y."/>
            <person name="Tuganbaev T."/>
            <person name="Yaginuma M."/>
            <person name="Ueda M."/>
            <person name="Okahashi N."/>
            <person name="Amafuji K."/>
            <person name="Kiridooshi Y."/>
            <person name="Sugita K."/>
            <person name="Strazar M."/>
            <person name="Skelly A."/>
            <person name="Suda W."/>
            <person name="Hattori M."/>
            <person name="Nakamoto N."/>
            <person name="Caballero S."/>
            <person name="Norman J."/>
            <person name="Olle B."/>
            <person name="Tanoue T."/>
            <person name="Arita M."/>
            <person name="Bucci V."/>
            <person name="Atarashi K."/>
            <person name="Xavier R."/>
            <person name="Honda K."/>
        </authorList>
    </citation>
    <scope>NUCLEOTIDE SEQUENCE [LARGE SCALE GENOMIC DNA]</scope>
    <source>
        <strain evidence="2">k34-0107-D12</strain>
    </source>
</reference>
<evidence type="ECO:0000313" key="1">
    <source>
        <dbReference type="EMBL" id="GAA6500672.1"/>
    </source>
</evidence>
<organism evidence="1 2">
    <name type="scientific">Blautia parvula</name>
    <dbReference type="NCBI Taxonomy" id="2877527"/>
    <lineage>
        <taxon>Bacteria</taxon>
        <taxon>Bacillati</taxon>
        <taxon>Bacillota</taxon>
        <taxon>Clostridia</taxon>
        <taxon>Lachnospirales</taxon>
        <taxon>Lachnospiraceae</taxon>
        <taxon>Blautia</taxon>
    </lineage>
</organism>
<accession>A0ABQ0BVW1</accession>
<comment type="caution">
    <text evidence="1">The sequence shown here is derived from an EMBL/GenBank/DDBJ whole genome shotgun (WGS) entry which is preliminary data.</text>
</comment>
<protein>
    <submittedName>
        <fullName evidence="1">Uncharacterized protein</fullName>
    </submittedName>
</protein>
<sequence length="194" mass="21201">MSFCEYATQVNSLTKTIGSKIKGISQKQIKEGMDFNDVLDELGTNYANFVAKFGEDAVKGLSVDDLNLAGQLVSEKDIHNAQELKMALYEAKQAAVDLNATPLLDEATKAAETPNAGSNYEKMVSQIKTAQELYAKGLVGTDDFKSIAKWLSSSGADNPVNFIENYEKAVRYLTDDASGCKNFLEDLRTKGFSE</sequence>
<dbReference type="EMBL" id="BAABZQ010000001">
    <property type="protein sequence ID" value="GAA6500672.1"/>
    <property type="molecule type" value="Genomic_DNA"/>
</dbReference>
<dbReference type="Proteomes" id="UP001600941">
    <property type="component" value="Unassembled WGS sequence"/>
</dbReference>
<evidence type="ECO:0000313" key="2">
    <source>
        <dbReference type="Proteomes" id="UP001600941"/>
    </source>
</evidence>
<name>A0ABQ0BVW1_9FIRM</name>
<proteinExistence type="predicted"/>
<gene>
    <name evidence="1" type="ORF">K340107D12_34880</name>
</gene>